<dbReference type="Proteomes" id="UP000499080">
    <property type="component" value="Unassembled WGS sequence"/>
</dbReference>
<evidence type="ECO:0000313" key="2">
    <source>
        <dbReference type="Proteomes" id="UP000499080"/>
    </source>
</evidence>
<keyword evidence="2" id="KW-1185">Reference proteome</keyword>
<evidence type="ECO:0000313" key="1">
    <source>
        <dbReference type="EMBL" id="GBM31845.1"/>
    </source>
</evidence>
<accession>A0A4Y2EVB2</accession>
<protein>
    <submittedName>
        <fullName evidence="1">Uncharacterized protein</fullName>
    </submittedName>
</protein>
<dbReference type="OrthoDB" id="6432804at2759"/>
<reference evidence="1 2" key="1">
    <citation type="journal article" date="2019" name="Sci. Rep.">
        <title>Orb-weaving spider Araneus ventricosus genome elucidates the spidroin gene catalogue.</title>
        <authorList>
            <person name="Kono N."/>
            <person name="Nakamura H."/>
            <person name="Ohtoshi R."/>
            <person name="Moran D.A.P."/>
            <person name="Shinohara A."/>
            <person name="Yoshida Y."/>
            <person name="Fujiwara M."/>
            <person name="Mori M."/>
            <person name="Tomita M."/>
            <person name="Arakawa K."/>
        </authorList>
    </citation>
    <scope>NUCLEOTIDE SEQUENCE [LARGE SCALE GENOMIC DNA]</scope>
</reference>
<dbReference type="EMBL" id="BGPR01000692">
    <property type="protein sequence ID" value="GBM31845.1"/>
    <property type="molecule type" value="Genomic_DNA"/>
</dbReference>
<gene>
    <name evidence="1" type="ORF">AVEN_56940_1</name>
</gene>
<comment type="caution">
    <text evidence="1">The sequence shown here is derived from an EMBL/GenBank/DDBJ whole genome shotgun (WGS) entry which is preliminary data.</text>
</comment>
<name>A0A4Y2EVB2_ARAVE</name>
<organism evidence="1 2">
    <name type="scientific">Araneus ventricosus</name>
    <name type="common">Orbweaver spider</name>
    <name type="synonym">Epeira ventricosa</name>
    <dbReference type="NCBI Taxonomy" id="182803"/>
    <lineage>
        <taxon>Eukaryota</taxon>
        <taxon>Metazoa</taxon>
        <taxon>Ecdysozoa</taxon>
        <taxon>Arthropoda</taxon>
        <taxon>Chelicerata</taxon>
        <taxon>Arachnida</taxon>
        <taxon>Araneae</taxon>
        <taxon>Araneomorphae</taxon>
        <taxon>Entelegynae</taxon>
        <taxon>Araneoidea</taxon>
        <taxon>Araneidae</taxon>
        <taxon>Araneus</taxon>
    </lineage>
</organism>
<dbReference type="AlphaFoldDB" id="A0A4Y2EVB2"/>
<sequence length="96" mass="10742">MVDIKINLVRITPEFCLIGEAGCKVVLDHVSLFTRKVRLSPGVTLGHAKALEKATAKYPITRFSCKAYSIPQGSMSIAQDNVYVGQLPKRRHWLCR</sequence>
<proteinExistence type="predicted"/>